<accession>A0AA47MUD8</accession>
<comment type="caution">
    <text evidence="1">The sequence shown here is derived from an EMBL/GenBank/DDBJ whole genome shotgun (WGS) entry which is preliminary data.</text>
</comment>
<protein>
    <submittedName>
        <fullName evidence="1">Uncharacterized protein</fullName>
    </submittedName>
</protein>
<name>A0AA47MUD8_MERPO</name>
<dbReference type="Proteomes" id="UP001174136">
    <property type="component" value="Unassembled WGS sequence"/>
</dbReference>
<evidence type="ECO:0000313" key="2">
    <source>
        <dbReference type="Proteomes" id="UP001174136"/>
    </source>
</evidence>
<dbReference type="EMBL" id="JAOPHQ010002558">
    <property type="protein sequence ID" value="KAK0146818.1"/>
    <property type="molecule type" value="Genomic_DNA"/>
</dbReference>
<organism evidence="1 2">
    <name type="scientific">Merluccius polli</name>
    <name type="common">Benguela hake</name>
    <name type="synonym">Merluccius cadenati</name>
    <dbReference type="NCBI Taxonomy" id="89951"/>
    <lineage>
        <taxon>Eukaryota</taxon>
        <taxon>Metazoa</taxon>
        <taxon>Chordata</taxon>
        <taxon>Craniata</taxon>
        <taxon>Vertebrata</taxon>
        <taxon>Euteleostomi</taxon>
        <taxon>Actinopterygii</taxon>
        <taxon>Neopterygii</taxon>
        <taxon>Teleostei</taxon>
        <taxon>Neoteleostei</taxon>
        <taxon>Acanthomorphata</taxon>
        <taxon>Zeiogadaria</taxon>
        <taxon>Gadariae</taxon>
        <taxon>Gadiformes</taxon>
        <taxon>Gadoidei</taxon>
        <taxon>Merlucciidae</taxon>
        <taxon>Merluccius</taxon>
    </lineage>
</organism>
<keyword evidence="2" id="KW-1185">Reference proteome</keyword>
<reference evidence="1" key="1">
    <citation type="journal article" date="2023" name="Front. Mar. Sci.">
        <title>A new Merluccius polli reference genome to investigate the effects of global change in West African waters.</title>
        <authorList>
            <person name="Mateo J.L."/>
            <person name="Blanco-Fernandez C."/>
            <person name="Garcia-Vazquez E."/>
            <person name="Machado-Schiaffino G."/>
        </authorList>
    </citation>
    <scope>NUCLEOTIDE SEQUENCE</scope>
    <source>
        <strain evidence="1">C29</strain>
        <tissue evidence="1">Fin</tissue>
    </source>
</reference>
<dbReference type="AlphaFoldDB" id="A0AA47MUD8"/>
<evidence type="ECO:0000313" key="1">
    <source>
        <dbReference type="EMBL" id="KAK0146818.1"/>
    </source>
</evidence>
<proteinExistence type="predicted"/>
<sequence length="77" mass="8462">MPGQRQAIKLVVADDCKANVSLTWQDKDVLQSVNKVLKPVGKFTDILSSENYVTALSLLPVLHLIKEDTLAPSDEGR</sequence>
<gene>
    <name evidence="1" type="ORF">N1851_013837</name>
</gene>